<evidence type="ECO:0000256" key="2">
    <source>
        <dbReference type="SAM" id="Phobius"/>
    </source>
</evidence>
<feature type="compositionally biased region" description="Polar residues" evidence="1">
    <location>
        <begin position="1"/>
        <end position="10"/>
    </location>
</feature>
<keyword evidence="4" id="KW-1185">Reference proteome</keyword>
<keyword evidence="2" id="KW-1133">Transmembrane helix</keyword>
<evidence type="ECO:0000313" key="4">
    <source>
        <dbReference type="Proteomes" id="UP000807353"/>
    </source>
</evidence>
<protein>
    <submittedName>
        <fullName evidence="3">Uncharacterized protein</fullName>
    </submittedName>
</protein>
<feature type="region of interest" description="Disordered" evidence="1">
    <location>
        <begin position="1"/>
        <end position="20"/>
    </location>
</feature>
<dbReference type="EMBL" id="MU150241">
    <property type="protein sequence ID" value="KAF9466636.1"/>
    <property type="molecule type" value="Genomic_DNA"/>
</dbReference>
<feature type="compositionally biased region" description="Basic and acidic residues" evidence="1">
    <location>
        <begin position="11"/>
        <end position="20"/>
    </location>
</feature>
<keyword evidence="2" id="KW-0812">Transmembrane</keyword>
<evidence type="ECO:0000313" key="3">
    <source>
        <dbReference type="EMBL" id="KAF9466636.1"/>
    </source>
</evidence>
<feature type="transmembrane region" description="Helical" evidence="2">
    <location>
        <begin position="129"/>
        <end position="149"/>
    </location>
</feature>
<name>A0A9P5YF10_9AGAR</name>
<gene>
    <name evidence="3" type="ORF">BDZ94DRAFT_1295755</name>
</gene>
<comment type="caution">
    <text evidence="3">The sequence shown here is derived from an EMBL/GenBank/DDBJ whole genome shotgun (WGS) entry which is preliminary data.</text>
</comment>
<feature type="region of interest" description="Disordered" evidence="1">
    <location>
        <begin position="33"/>
        <end position="59"/>
    </location>
</feature>
<sequence length="483" mass="53736">MSNNYSGSSTEKMKFQPKLEDSDDVWEDIVDPIRRENRPPLPMTPSPTGSVTSMVRSSPRKRKTIRRSTCVTTLPRKQAAPVTLKHVRPLQKAIATQEILDGAVNGTSFVARYLFDIISTAVGLLRRPLYLIVFIWMLATIISLISQTVRQAFAPLCYLPGLYSSSLCRPLDAFKKGQGGLPRWADYPKLIDVQTTTFEHLLDESVGNSGLSLEIKRAEMATTDLVTLVRVSDLHSRDTLGDALVEFIGDTKTTGRNLQKLTSRIGGAVDKIMAINDYALYAIEEAQAKAPSRFSIKGLVPWAVPRPTSEIVTETFSSAMSVLSEEMTKVILEAEANIIQLDRLEDRLSTVHEILTREDSTLTSARADLLADLWTKLGGNKKTLRGFDNHLLLLKNLGVYRKKALVHVAAALQTLQGMSADMDDIRERVAAPELTRSKIPVEVHMKSIRSGLERLKEGKVRARRLEEQAIRRVLEVGSDETTD</sequence>
<feature type="compositionally biased region" description="Polar residues" evidence="1">
    <location>
        <begin position="46"/>
        <end position="56"/>
    </location>
</feature>
<organism evidence="3 4">
    <name type="scientific">Collybia nuda</name>
    <dbReference type="NCBI Taxonomy" id="64659"/>
    <lineage>
        <taxon>Eukaryota</taxon>
        <taxon>Fungi</taxon>
        <taxon>Dikarya</taxon>
        <taxon>Basidiomycota</taxon>
        <taxon>Agaricomycotina</taxon>
        <taxon>Agaricomycetes</taxon>
        <taxon>Agaricomycetidae</taxon>
        <taxon>Agaricales</taxon>
        <taxon>Tricholomatineae</taxon>
        <taxon>Clitocybaceae</taxon>
        <taxon>Collybia</taxon>
    </lineage>
</organism>
<dbReference type="Proteomes" id="UP000807353">
    <property type="component" value="Unassembled WGS sequence"/>
</dbReference>
<accession>A0A9P5YF10</accession>
<evidence type="ECO:0000256" key="1">
    <source>
        <dbReference type="SAM" id="MobiDB-lite"/>
    </source>
</evidence>
<dbReference type="OrthoDB" id="4179406at2759"/>
<reference evidence="3" key="1">
    <citation type="submission" date="2020-11" db="EMBL/GenBank/DDBJ databases">
        <authorList>
            <consortium name="DOE Joint Genome Institute"/>
            <person name="Ahrendt S."/>
            <person name="Riley R."/>
            <person name="Andreopoulos W."/>
            <person name="Labutti K."/>
            <person name="Pangilinan J."/>
            <person name="Ruiz-Duenas F.J."/>
            <person name="Barrasa J.M."/>
            <person name="Sanchez-Garcia M."/>
            <person name="Camarero S."/>
            <person name="Miyauchi S."/>
            <person name="Serrano A."/>
            <person name="Linde D."/>
            <person name="Babiker R."/>
            <person name="Drula E."/>
            <person name="Ayuso-Fernandez I."/>
            <person name="Pacheco R."/>
            <person name="Padilla G."/>
            <person name="Ferreira P."/>
            <person name="Barriuso J."/>
            <person name="Kellner H."/>
            <person name="Castanera R."/>
            <person name="Alfaro M."/>
            <person name="Ramirez L."/>
            <person name="Pisabarro A.G."/>
            <person name="Kuo A."/>
            <person name="Tritt A."/>
            <person name="Lipzen A."/>
            <person name="He G."/>
            <person name="Yan M."/>
            <person name="Ng V."/>
            <person name="Cullen D."/>
            <person name="Martin F."/>
            <person name="Rosso M.-N."/>
            <person name="Henrissat B."/>
            <person name="Hibbett D."/>
            <person name="Martinez A.T."/>
            <person name="Grigoriev I.V."/>
        </authorList>
    </citation>
    <scope>NUCLEOTIDE SEQUENCE</scope>
    <source>
        <strain evidence="3">CBS 247.69</strain>
    </source>
</reference>
<keyword evidence="2" id="KW-0472">Membrane</keyword>
<dbReference type="AlphaFoldDB" id="A0A9P5YF10"/>
<proteinExistence type="predicted"/>